<sequence length="120" mass="13167">MGRKSKKQSNTSNTAPKPVASPEQTAAAPPIEEVHEGGDDVVQKQAQHAMMGVLQQAAKKDMETLKSENADAVRERLAKSQKVAREILAALKLERSYSEQLEELLREKGIDVPPRPPKEA</sequence>
<dbReference type="AlphaFoldDB" id="A0AAE0KUU5"/>
<gene>
    <name evidence="2" type="ORF">CYMTET_29783</name>
</gene>
<dbReference type="EMBL" id="LGRX02017001">
    <property type="protein sequence ID" value="KAK3261305.1"/>
    <property type="molecule type" value="Genomic_DNA"/>
</dbReference>
<dbReference type="Proteomes" id="UP001190700">
    <property type="component" value="Unassembled WGS sequence"/>
</dbReference>
<comment type="caution">
    <text evidence="2">The sequence shown here is derived from an EMBL/GenBank/DDBJ whole genome shotgun (WGS) entry which is preliminary data.</text>
</comment>
<evidence type="ECO:0000313" key="3">
    <source>
        <dbReference type="Proteomes" id="UP001190700"/>
    </source>
</evidence>
<accession>A0AAE0KUU5</accession>
<feature type="region of interest" description="Disordered" evidence="1">
    <location>
        <begin position="1"/>
        <end position="42"/>
    </location>
</feature>
<organism evidence="2 3">
    <name type="scientific">Cymbomonas tetramitiformis</name>
    <dbReference type="NCBI Taxonomy" id="36881"/>
    <lineage>
        <taxon>Eukaryota</taxon>
        <taxon>Viridiplantae</taxon>
        <taxon>Chlorophyta</taxon>
        <taxon>Pyramimonadophyceae</taxon>
        <taxon>Pyramimonadales</taxon>
        <taxon>Pyramimonadaceae</taxon>
        <taxon>Cymbomonas</taxon>
    </lineage>
</organism>
<keyword evidence="3" id="KW-1185">Reference proteome</keyword>
<feature type="compositionally biased region" description="Basic and acidic residues" evidence="1">
    <location>
        <begin position="32"/>
        <end position="42"/>
    </location>
</feature>
<evidence type="ECO:0000313" key="2">
    <source>
        <dbReference type="EMBL" id="KAK3261305.1"/>
    </source>
</evidence>
<protein>
    <submittedName>
        <fullName evidence="2">Uncharacterized protein</fullName>
    </submittedName>
</protein>
<proteinExistence type="predicted"/>
<evidence type="ECO:0000256" key="1">
    <source>
        <dbReference type="SAM" id="MobiDB-lite"/>
    </source>
</evidence>
<name>A0AAE0KUU5_9CHLO</name>
<reference evidence="2 3" key="1">
    <citation type="journal article" date="2015" name="Genome Biol. Evol.">
        <title>Comparative Genomics of a Bacterivorous Green Alga Reveals Evolutionary Causalities and Consequences of Phago-Mixotrophic Mode of Nutrition.</title>
        <authorList>
            <person name="Burns J.A."/>
            <person name="Paasch A."/>
            <person name="Narechania A."/>
            <person name="Kim E."/>
        </authorList>
    </citation>
    <scope>NUCLEOTIDE SEQUENCE [LARGE SCALE GENOMIC DNA]</scope>
    <source>
        <strain evidence="2 3">PLY_AMNH</strain>
    </source>
</reference>